<feature type="transmembrane region" description="Helical" evidence="1">
    <location>
        <begin position="206"/>
        <end position="227"/>
    </location>
</feature>
<dbReference type="InterPro" id="IPR006202">
    <property type="entry name" value="Neur_chan_lig-bd"/>
</dbReference>
<keyword evidence="4" id="KW-1185">Reference proteome</keyword>
<feature type="transmembrane region" description="Helical" evidence="1">
    <location>
        <begin position="305"/>
        <end position="323"/>
    </location>
</feature>
<accession>A0A1L3GTE4</accession>
<dbReference type="InterPro" id="IPR038050">
    <property type="entry name" value="Neuro_actylchol_rec"/>
</dbReference>
<dbReference type="Pfam" id="PF02931">
    <property type="entry name" value="Neur_chan_LBD"/>
    <property type="match status" value="1"/>
</dbReference>
<reference evidence="3 4" key="1">
    <citation type="journal article" date="2017" name="Genome Announc.">
        <title>Complete Genome Sequences of Two Acetylene-Fermenting Pelobacter acetylenicus Strains.</title>
        <authorList>
            <person name="Sutton J.M."/>
            <person name="Baesman S.M."/>
            <person name="Fierst J.L."/>
            <person name="Poret-Peterson A.T."/>
            <person name="Oremland R.S."/>
            <person name="Dunlap D.S."/>
            <person name="Akob D.M."/>
        </authorList>
    </citation>
    <scope>NUCLEOTIDE SEQUENCE [LARGE SCALE GENOMIC DNA]</scope>
    <source>
        <strain evidence="3 4">SFB93</strain>
    </source>
</reference>
<keyword evidence="1" id="KW-0472">Membrane</keyword>
<gene>
    <name evidence="3" type="ORF">A7E78_14230</name>
</gene>
<sequence>MTGNVASGGRALLKQPVPVQVGLRLQQITSVDQKAENFGVVATLQMRWHDPALAFSPDRCQCPFKLFRDEAFAKFASESHIPWPEFTIFNQQGKRWVQNRYVVVFPEGNAVYLERFSTTLQAPDFNFRRFPFDQQQFAIRIDNLYPEEFFVFQPLEEFNQVGMKLGEEEWVVVDSTASVTSDLSSSLRPVSRFNFQFKAKRHLTYYIFRIFLPLFVIIAVSWIIFFSKDYAKRVDVAGTNLLIFVAFNFTVSGDLPRLGYLTFMDSIIVSGFLVTSLVLVFNVIIRRLELTGMIKWVQKVDQYMLWIYPLFYLAAVLIVTLAFD</sequence>
<dbReference type="PANTHER" id="PTHR18945">
    <property type="entry name" value="NEUROTRANSMITTER GATED ION CHANNEL"/>
    <property type="match status" value="1"/>
</dbReference>
<dbReference type="STRING" id="1842532.A7E78_14230"/>
<dbReference type="SUPFAM" id="SSF63712">
    <property type="entry name" value="Nicotinic receptor ligand binding domain-like"/>
    <property type="match status" value="1"/>
</dbReference>
<evidence type="ECO:0000259" key="2">
    <source>
        <dbReference type="Pfam" id="PF02931"/>
    </source>
</evidence>
<protein>
    <recommendedName>
        <fullName evidence="2">Neurotransmitter-gated ion-channel ligand-binding domain-containing protein</fullName>
    </recommendedName>
</protein>
<dbReference type="EMBL" id="CP015519">
    <property type="protein sequence ID" value="APG29160.1"/>
    <property type="molecule type" value="Genomic_DNA"/>
</dbReference>
<evidence type="ECO:0000256" key="1">
    <source>
        <dbReference type="SAM" id="Phobius"/>
    </source>
</evidence>
<proteinExistence type="predicted"/>
<organism evidence="3 4">
    <name type="scientific">Syntrophotalea acetylenivorans</name>
    <dbReference type="NCBI Taxonomy" id="1842532"/>
    <lineage>
        <taxon>Bacteria</taxon>
        <taxon>Pseudomonadati</taxon>
        <taxon>Thermodesulfobacteriota</taxon>
        <taxon>Desulfuromonadia</taxon>
        <taxon>Desulfuromonadales</taxon>
        <taxon>Syntrophotaleaceae</taxon>
        <taxon>Syntrophotalea</taxon>
    </lineage>
</organism>
<dbReference type="Gene3D" id="2.70.170.10">
    <property type="entry name" value="Neurotransmitter-gated ion-channel ligand-binding domain"/>
    <property type="match status" value="1"/>
</dbReference>
<dbReference type="InterPro" id="IPR036734">
    <property type="entry name" value="Neur_chan_lig-bd_sf"/>
</dbReference>
<feature type="transmembrane region" description="Helical" evidence="1">
    <location>
        <begin position="263"/>
        <end position="285"/>
    </location>
</feature>
<keyword evidence="1" id="KW-1133">Transmembrane helix</keyword>
<dbReference type="InterPro" id="IPR006201">
    <property type="entry name" value="Neur_channel"/>
</dbReference>
<dbReference type="Proteomes" id="UP000182517">
    <property type="component" value="Chromosome"/>
</dbReference>
<dbReference type="GO" id="GO:0005230">
    <property type="term" value="F:extracellular ligand-gated monoatomic ion channel activity"/>
    <property type="evidence" value="ECO:0007669"/>
    <property type="project" value="InterPro"/>
</dbReference>
<dbReference type="GO" id="GO:0016020">
    <property type="term" value="C:membrane"/>
    <property type="evidence" value="ECO:0007669"/>
    <property type="project" value="InterPro"/>
</dbReference>
<dbReference type="CDD" id="cd18988">
    <property type="entry name" value="LGIC_ECD_bact"/>
    <property type="match status" value="1"/>
</dbReference>
<feature type="transmembrane region" description="Helical" evidence="1">
    <location>
        <begin position="234"/>
        <end position="251"/>
    </location>
</feature>
<feature type="domain" description="Neurotransmitter-gated ion-channel ligand-binding" evidence="2">
    <location>
        <begin position="14"/>
        <end position="141"/>
    </location>
</feature>
<evidence type="ECO:0000313" key="3">
    <source>
        <dbReference type="EMBL" id="APG29160.1"/>
    </source>
</evidence>
<keyword evidence="1" id="KW-0812">Transmembrane</keyword>
<name>A0A1L3GTE4_9BACT</name>
<dbReference type="GO" id="GO:0004888">
    <property type="term" value="F:transmembrane signaling receptor activity"/>
    <property type="evidence" value="ECO:0007669"/>
    <property type="project" value="InterPro"/>
</dbReference>
<dbReference type="Gene3D" id="1.20.58.390">
    <property type="entry name" value="Neurotransmitter-gated ion-channel transmembrane domain"/>
    <property type="match status" value="1"/>
</dbReference>
<dbReference type="KEGG" id="pef:A7E78_14230"/>
<evidence type="ECO:0000313" key="4">
    <source>
        <dbReference type="Proteomes" id="UP000182517"/>
    </source>
</evidence>
<dbReference type="AlphaFoldDB" id="A0A1L3GTE4"/>